<dbReference type="Proteomes" id="UP000324358">
    <property type="component" value="Unassembled WGS sequence"/>
</dbReference>
<accession>A0A5D0QX50</accession>
<dbReference type="InterPro" id="IPR052367">
    <property type="entry name" value="Thiosulfate_ST/Rhodanese-like"/>
</dbReference>
<proteinExistence type="predicted"/>
<dbReference type="EMBL" id="VSKL01000003">
    <property type="protein sequence ID" value="TYB72794.1"/>
    <property type="molecule type" value="Genomic_DNA"/>
</dbReference>
<dbReference type="PANTHER" id="PTHR45431">
    <property type="entry name" value="RHODANESE-LIKE DOMAIN-CONTAINING PROTEIN 15, CHLOROPLASTIC"/>
    <property type="match status" value="1"/>
</dbReference>
<dbReference type="InterPro" id="IPR036873">
    <property type="entry name" value="Rhodanese-like_dom_sf"/>
</dbReference>
<dbReference type="Pfam" id="PF00581">
    <property type="entry name" value="Rhodanese"/>
    <property type="match status" value="1"/>
</dbReference>
<dbReference type="RefSeq" id="WP_082985895.1">
    <property type="nucleotide sequence ID" value="NZ_VSKL01000003.1"/>
</dbReference>
<gene>
    <name evidence="2" type="ORF">ES675_09625</name>
</gene>
<comment type="caution">
    <text evidence="2">The sequence shown here is derived from an EMBL/GenBank/DDBJ whole genome shotgun (WGS) entry which is preliminary data.</text>
</comment>
<protein>
    <submittedName>
        <fullName evidence="2">Rhodanese-like domain-containing protein</fullName>
    </submittedName>
</protein>
<evidence type="ECO:0000313" key="3">
    <source>
        <dbReference type="Proteomes" id="UP000324358"/>
    </source>
</evidence>
<dbReference type="Gene3D" id="3.40.250.10">
    <property type="entry name" value="Rhodanese-like domain"/>
    <property type="match status" value="1"/>
</dbReference>
<dbReference type="OrthoDB" id="9808735at2"/>
<organism evidence="2 3">
    <name type="scientific">Bizionia algoritergicola</name>
    <dbReference type="NCBI Taxonomy" id="291187"/>
    <lineage>
        <taxon>Bacteria</taxon>
        <taxon>Pseudomonadati</taxon>
        <taxon>Bacteroidota</taxon>
        <taxon>Flavobacteriia</taxon>
        <taxon>Flavobacteriales</taxon>
        <taxon>Flavobacteriaceae</taxon>
        <taxon>Bizionia</taxon>
    </lineage>
</organism>
<dbReference type="SMART" id="SM00450">
    <property type="entry name" value="RHOD"/>
    <property type="match status" value="1"/>
</dbReference>
<dbReference type="PROSITE" id="PS50206">
    <property type="entry name" value="RHODANESE_3"/>
    <property type="match status" value="1"/>
</dbReference>
<dbReference type="AlphaFoldDB" id="A0A5D0QX50"/>
<keyword evidence="3" id="KW-1185">Reference proteome</keyword>
<sequence>MKNIFGIALLIIVLGFTSCQQSSKNDVIQAVTAEEMQMLLDLDDVQLIDVRTPEEYAEGYIANFQNIDFLSETFDEDILKLDKDKPVILYCKSGGRSAKCAKKMLDAGFTKIYDLKGGISKWEHDGHAVAVPN</sequence>
<reference evidence="2 3" key="1">
    <citation type="submission" date="2019-08" db="EMBL/GenBank/DDBJ databases">
        <title>Genomes of Antarctic Bizionia species.</title>
        <authorList>
            <person name="Bowman J.P."/>
        </authorList>
    </citation>
    <scope>NUCLEOTIDE SEQUENCE [LARGE SCALE GENOMIC DNA]</scope>
    <source>
        <strain evidence="2 3">APA-1</strain>
    </source>
</reference>
<dbReference type="PANTHER" id="PTHR45431:SF3">
    <property type="entry name" value="RHODANESE-LIKE DOMAIN-CONTAINING PROTEIN 15, CHLOROPLASTIC"/>
    <property type="match status" value="1"/>
</dbReference>
<feature type="domain" description="Rhodanese" evidence="1">
    <location>
        <begin position="41"/>
        <end position="131"/>
    </location>
</feature>
<name>A0A5D0QX50_9FLAO</name>
<dbReference type="PROSITE" id="PS51257">
    <property type="entry name" value="PROKAR_LIPOPROTEIN"/>
    <property type="match status" value="1"/>
</dbReference>
<evidence type="ECO:0000313" key="2">
    <source>
        <dbReference type="EMBL" id="TYB72794.1"/>
    </source>
</evidence>
<dbReference type="InterPro" id="IPR001763">
    <property type="entry name" value="Rhodanese-like_dom"/>
</dbReference>
<dbReference type="CDD" id="cd00158">
    <property type="entry name" value="RHOD"/>
    <property type="match status" value="1"/>
</dbReference>
<evidence type="ECO:0000259" key="1">
    <source>
        <dbReference type="PROSITE" id="PS50206"/>
    </source>
</evidence>
<dbReference type="SUPFAM" id="SSF52821">
    <property type="entry name" value="Rhodanese/Cell cycle control phosphatase"/>
    <property type="match status" value="1"/>
</dbReference>